<gene>
    <name evidence="2" type="ORF">CCAM_LOCUS29914</name>
</gene>
<protein>
    <recommendedName>
        <fullName evidence="1">hAT-like transposase RNase-H fold domain-containing protein</fullName>
    </recommendedName>
</protein>
<keyword evidence="3" id="KW-1185">Reference proteome</keyword>
<dbReference type="Proteomes" id="UP000595140">
    <property type="component" value="Unassembled WGS sequence"/>
</dbReference>
<proteinExistence type="predicted"/>
<evidence type="ECO:0000259" key="1">
    <source>
        <dbReference type="Pfam" id="PF14372"/>
    </source>
</evidence>
<dbReference type="InterPro" id="IPR025525">
    <property type="entry name" value="hAT-like_transposase_RNase-H"/>
</dbReference>
<dbReference type="AlphaFoldDB" id="A0A484MJ76"/>
<dbReference type="EMBL" id="OOIL02003480">
    <property type="protein sequence ID" value="VFQ88138.1"/>
    <property type="molecule type" value="Genomic_DNA"/>
</dbReference>
<feature type="domain" description="hAT-like transposase RNase-H fold" evidence="1">
    <location>
        <begin position="1"/>
        <end position="69"/>
    </location>
</feature>
<dbReference type="PANTHER" id="PTHR23272">
    <property type="entry name" value="BED FINGER-RELATED"/>
    <property type="match status" value="1"/>
</dbReference>
<organism evidence="2 3">
    <name type="scientific">Cuscuta campestris</name>
    <dbReference type="NCBI Taxonomy" id="132261"/>
    <lineage>
        <taxon>Eukaryota</taxon>
        <taxon>Viridiplantae</taxon>
        <taxon>Streptophyta</taxon>
        <taxon>Embryophyta</taxon>
        <taxon>Tracheophyta</taxon>
        <taxon>Spermatophyta</taxon>
        <taxon>Magnoliopsida</taxon>
        <taxon>eudicotyledons</taxon>
        <taxon>Gunneridae</taxon>
        <taxon>Pentapetalae</taxon>
        <taxon>asterids</taxon>
        <taxon>lamiids</taxon>
        <taxon>Solanales</taxon>
        <taxon>Convolvulaceae</taxon>
        <taxon>Cuscuteae</taxon>
        <taxon>Cuscuta</taxon>
        <taxon>Cuscuta subgen. Grammica</taxon>
        <taxon>Cuscuta sect. Cleistogrammica</taxon>
    </lineage>
</organism>
<reference evidence="2 3" key="1">
    <citation type="submission" date="2018-04" db="EMBL/GenBank/DDBJ databases">
        <authorList>
            <person name="Vogel A."/>
        </authorList>
    </citation>
    <scope>NUCLEOTIDE SEQUENCE [LARGE SCALE GENOMIC DNA]</scope>
</reference>
<dbReference type="OrthoDB" id="1306273at2759"/>
<dbReference type="GO" id="GO:0003677">
    <property type="term" value="F:DNA binding"/>
    <property type="evidence" value="ECO:0007669"/>
    <property type="project" value="InterPro"/>
</dbReference>
<name>A0A484MJ76_9ASTE</name>
<accession>A0A484MJ76</accession>
<evidence type="ECO:0000313" key="2">
    <source>
        <dbReference type="EMBL" id="VFQ88138.1"/>
    </source>
</evidence>
<evidence type="ECO:0000313" key="3">
    <source>
        <dbReference type="Proteomes" id="UP000595140"/>
    </source>
</evidence>
<sequence length="158" mass="18228">MAIKMKEKYDKYCGDIDKMNKLIYMGLILDPNLKYIGIQLIVHFMYGQDKGETVAEDIKKFANKLFEEYRVIYTPTIHLSGESSILSTSASSSKEGSLDIMYSISEQMVQALICGQDWIRAQLRKPKLDMEENIEELEKIEKDLKNANIDDEIIFVTE</sequence>
<dbReference type="Pfam" id="PF14372">
    <property type="entry name" value="hAT-like_RNase-H"/>
    <property type="match status" value="1"/>
</dbReference>
<dbReference type="PANTHER" id="PTHR23272:SF184">
    <property type="entry name" value="OS03G0311250 PROTEIN"/>
    <property type="match status" value="1"/>
</dbReference>